<evidence type="ECO:0000313" key="1">
    <source>
        <dbReference type="EMBL" id="APJ03761.1"/>
    </source>
</evidence>
<sequence length="928" mass="108391">MDHNTSKILKYKILYCIFILLLCKSSNCYPQNWPTLFMNEDIIPQNKNDLKEIEKLTQKDLSKMSEDKIREKIFNSYYFIVDFFSSTKEEVPKGWFDSRKNPENSLWTGFPPDLKRQPLKIHFPSYNLTRLAYFTSEDPYVSRLNICQGFWQQNRLQMAYDCFFFLQMDLAKDGVAISSLVRLQVNILHAFFFLYLATNEESQLLVWNAKTVPPSTQAYTEGDHYSMARVLFSYIATKVDDSVFMPKEKVDVIEPIYKEILNSPVYFKLSNKISNKKTSVTLLKDPIDTLKWIQTVMPIVYANAMTMNQGIMIWDRAFTSAYKIENYFQYFNYPQMPEESPLVVNKHINTESEIYIAPKNNTDLVAAADLFRANAMIIARDPGKALEYVSAGIFRKAHPEISALLFDISANAYFDLDLLRWARRSYSWAELYSKSFASKVPSSLLYGAESAYWSGNYDVAKNGYERFIKLIGDPKYAPWANLRLAEIAERKGENERAKVIYEQILRKFYTHEVSNDAQVRLFCLYEKKLTKNTKRVEYEKVMEKIKNARDVLKKQAKTCMLRADLTNMQDDSFKDSKLNVIQKSEMQKKAIQSYAKEFPDSEFLVLFTDRLKELELAEGTFLTSKNSCNKLIDFYSKNRKSLNKLAKSNHKYVNGLKWDSEDRLKLLRCSAFIGNISLWNELRKSEIGQDGEPLQSYFYNLSIRPSVEVALTTYLTLKKSSKSWVSKIKKIEKSSFEVTKADDFWEMLTLRELMKFDLLMSKSSENLFNNAVSQDFFKDPKLIYSSNTFCFWMLRASHQFSNNRWESIAQTKDKSIWLLLNTNLKEQKASPCESSFAKALFNVALTRPTPYLDQNILLPYLENRGFAVGSEDWLHYVQRIEKERGYQDKEVQDIYRKLLKEGKEPLVKEAAGMWIKKNLPEEADKLLW</sequence>
<name>A0A1L4D0N1_9BACT</name>
<organism evidence="1 2">
    <name type="scientific">Silvanigrella aquatica</name>
    <dbReference type="NCBI Taxonomy" id="1915309"/>
    <lineage>
        <taxon>Bacteria</taxon>
        <taxon>Pseudomonadati</taxon>
        <taxon>Bdellovibrionota</taxon>
        <taxon>Oligoflexia</taxon>
        <taxon>Silvanigrellales</taxon>
        <taxon>Silvanigrellaceae</taxon>
        <taxon>Silvanigrella</taxon>
    </lineage>
</organism>
<proteinExistence type="predicted"/>
<evidence type="ECO:0008006" key="3">
    <source>
        <dbReference type="Google" id="ProtNLM"/>
    </source>
</evidence>
<keyword evidence="2" id="KW-1185">Reference proteome</keyword>
<accession>A0A1L4D0N1</accession>
<dbReference type="InterPro" id="IPR011990">
    <property type="entry name" value="TPR-like_helical_dom_sf"/>
</dbReference>
<protein>
    <recommendedName>
        <fullName evidence="3">Tetratricopeptide repeat protein</fullName>
    </recommendedName>
</protein>
<dbReference type="STRING" id="1915309.AXG55_07520"/>
<dbReference type="AlphaFoldDB" id="A0A1L4D0N1"/>
<dbReference type="KEGG" id="saqi:AXG55_07520"/>
<evidence type="ECO:0000313" key="2">
    <source>
        <dbReference type="Proteomes" id="UP000184731"/>
    </source>
</evidence>
<dbReference type="EMBL" id="CP017834">
    <property type="protein sequence ID" value="APJ03761.1"/>
    <property type="molecule type" value="Genomic_DNA"/>
</dbReference>
<gene>
    <name evidence="1" type="ORF">AXG55_07520</name>
</gene>
<dbReference type="SUPFAM" id="SSF48452">
    <property type="entry name" value="TPR-like"/>
    <property type="match status" value="1"/>
</dbReference>
<dbReference type="Proteomes" id="UP000184731">
    <property type="component" value="Chromosome"/>
</dbReference>
<dbReference type="Gene3D" id="1.25.40.10">
    <property type="entry name" value="Tetratricopeptide repeat domain"/>
    <property type="match status" value="1"/>
</dbReference>
<reference evidence="1 2" key="1">
    <citation type="submission" date="2016-10" db="EMBL/GenBank/DDBJ databases">
        <title>Silvanigrella aquatica sp. nov., isolated from a freshwater lake located in the Black Forest, Germany, description of Silvanigrellaceae fam. nov., Silvanigrellales ord. nov., reclassification of the order Bdellovibrionales in the class Oligoflexia, reclassification of the families Bacteriovoracaceae and Halobacteriovoraceae in the new order Bacteriovoracales ord. nov., and reclassification of the family Pseudobacteriovoracaceae in the order Oligoflexiales.</title>
        <authorList>
            <person name="Hahn M.W."/>
            <person name="Schmidt J."/>
            <person name="Koll U."/>
            <person name="Rohde M."/>
            <person name="Verbag S."/>
            <person name="Pitt A."/>
            <person name="Nakai R."/>
            <person name="Naganuma T."/>
            <person name="Lang E."/>
        </authorList>
    </citation>
    <scope>NUCLEOTIDE SEQUENCE [LARGE SCALE GENOMIC DNA]</scope>
    <source>
        <strain evidence="1 2">MWH-Nonnen-W8red</strain>
    </source>
</reference>